<organism evidence="7 8">
    <name type="scientific">Iocasia fonsfrigidae</name>
    <dbReference type="NCBI Taxonomy" id="2682810"/>
    <lineage>
        <taxon>Bacteria</taxon>
        <taxon>Bacillati</taxon>
        <taxon>Bacillota</taxon>
        <taxon>Clostridia</taxon>
        <taxon>Halanaerobiales</taxon>
        <taxon>Halanaerobiaceae</taxon>
        <taxon>Iocasia</taxon>
    </lineage>
</organism>
<name>A0A8A7KJV5_9FIRM</name>
<feature type="signal peptide" evidence="6">
    <location>
        <begin position="1"/>
        <end position="28"/>
    </location>
</feature>
<evidence type="ECO:0000256" key="1">
    <source>
        <dbReference type="ARBA" id="ARBA00004442"/>
    </source>
</evidence>
<evidence type="ECO:0000313" key="8">
    <source>
        <dbReference type="Proteomes" id="UP000665020"/>
    </source>
</evidence>
<dbReference type="AlphaFoldDB" id="A0A8A7KJV5"/>
<dbReference type="GO" id="GO:0009279">
    <property type="term" value="C:cell outer membrane"/>
    <property type="evidence" value="ECO:0007669"/>
    <property type="project" value="UniProtKB-SubCell"/>
</dbReference>
<keyword evidence="5" id="KW-0998">Cell outer membrane</keyword>
<keyword evidence="8" id="KW-1185">Reference proteome</keyword>
<dbReference type="SUPFAM" id="SSF56954">
    <property type="entry name" value="Outer membrane efflux proteins (OEP)"/>
    <property type="match status" value="1"/>
</dbReference>
<evidence type="ECO:0000256" key="5">
    <source>
        <dbReference type="ARBA" id="ARBA00023237"/>
    </source>
</evidence>
<dbReference type="Proteomes" id="UP000665020">
    <property type="component" value="Chromosome"/>
</dbReference>
<protein>
    <submittedName>
        <fullName evidence="7">Uncharacterized protein</fullName>
    </submittedName>
</protein>
<sequence>MRNNCIPKNLLILLLTLLLINLSCSVFAAKQIKIDLETAVTMALENNLDLKIAKVELARVSLEYQQNKASNLVNVSRYNDLEAEINLKSAQNTYQNTKYQVITDTIKQYTGLWLATYDLRVKTKQLEVRKRLVKEARAQYKIGNIGTTDLIEKENDYSDTKLALETATEDYQQYIRELKRSLDLGEEAELVLADLSSENSWQITEDQAVSTALKNSLELILKEKNLELAQIDAERAKISDAELDKKIKDKKVAAARLDKKNTGDELENSVREDYHDFKESIGKLLLLKISGMKPRKNIK</sequence>
<evidence type="ECO:0000256" key="3">
    <source>
        <dbReference type="ARBA" id="ARBA00022692"/>
    </source>
</evidence>
<dbReference type="RefSeq" id="WP_230867521.1">
    <property type="nucleotide sequence ID" value="NZ_CP046640.1"/>
</dbReference>
<keyword evidence="2" id="KW-1134">Transmembrane beta strand</keyword>
<keyword evidence="4" id="KW-0472">Membrane</keyword>
<dbReference type="PANTHER" id="PTHR30026:SF20">
    <property type="entry name" value="OUTER MEMBRANE PROTEIN TOLC"/>
    <property type="match status" value="1"/>
</dbReference>
<gene>
    <name evidence="7" type="ORF">GM661_14760</name>
</gene>
<feature type="chain" id="PRO_5032888217" evidence="6">
    <location>
        <begin position="29"/>
        <end position="299"/>
    </location>
</feature>
<dbReference type="GO" id="GO:0015288">
    <property type="term" value="F:porin activity"/>
    <property type="evidence" value="ECO:0007669"/>
    <property type="project" value="TreeGrafter"/>
</dbReference>
<evidence type="ECO:0000256" key="6">
    <source>
        <dbReference type="SAM" id="SignalP"/>
    </source>
</evidence>
<dbReference type="KEGG" id="ifn:GM661_14760"/>
<evidence type="ECO:0000256" key="2">
    <source>
        <dbReference type="ARBA" id="ARBA00022452"/>
    </source>
</evidence>
<dbReference type="Gene3D" id="1.20.1600.10">
    <property type="entry name" value="Outer membrane efflux proteins (OEP)"/>
    <property type="match status" value="1"/>
</dbReference>
<evidence type="ECO:0000256" key="4">
    <source>
        <dbReference type="ARBA" id="ARBA00023136"/>
    </source>
</evidence>
<keyword evidence="3" id="KW-0812">Transmembrane</keyword>
<reference evidence="7" key="1">
    <citation type="submission" date="2019-12" db="EMBL/GenBank/DDBJ databases">
        <authorList>
            <person name="zhang j."/>
            <person name="sun C.M."/>
        </authorList>
    </citation>
    <scope>NUCLEOTIDE SEQUENCE</scope>
    <source>
        <strain evidence="7">NS-1</strain>
    </source>
</reference>
<keyword evidence="6" id="KW-0732">Signal</keyword>
<dbReference type="PANTHER" id="PTHR30026">
    <property type="entry name" value="OUTER MEMBRANE PROTEIN TOLC"/>
    <property type="match status" value="1"/>
</dbReference>
<dbReference type="GO" id="GO:1990281">
    <property type="term" value="C:efflux pump complex"/>
    <property type="evidence" value="ECO:0007669"/>
    <property type="project" value="TreeGrafter"/>
</dbReference>
<evidence type="ECO:0000313" key="7">
    <source>
        <dbReference type="EMBL" id="QTL99127.1"/>
    </source>
</evidence>
<dbReference type="EMBL" id="CP046640">
    <property type="protein sequence ID" value="QTL99127.1"/>
    <property type="molecule type" value="Genomic_DNA"/>
</dbReference>
<dbReference type="GO" id="GO:0015562">
    <property type="term" value="F:efflux transmembrane transporter activity"/>
    <property type="evidence" value="ECO:0007669"/>
    <property type="project" value="InterPro"/>
</dbReference>
<accession>A0A8A7KJV5</accession>
<comment type="subcellular location">
    <subcellularLocation>
        <location evidence="1">Cell outer membrane</location>
    </subcellularLocation>
</comment>
<proteinExistence type="predicted"/>
<dbReference type="InterPro" id="IPR051906">
    <property type="entry name" value="TolC-like"/>
</dbReference>